<dbReference type="Proteomes" id="UP000799770">
    <property type="component" value="Unassembled WGS sequence"/>
</dbReference>
<accession>A0A6A5Z328</accession>
<evidence type="ECO:0000313" key="1">
    <source>
        <dbReference type="EMBL" id="KAF2113277.1"/>
    </source>
</evidence>
<evidence type="ECO:0000313" key="2">
    <source>
        <dbReference type="Proteomes" id="UP000799770"/>
    </source>
</evidence>
<dbReference type="AlphaFoldDB" id="A0A6A5Z328"/>
<proteinExistence type="predicted"/>
<reference evidence="1" key="1">
    <citation type="journal article" date="2020" name="Stud. Mycol.">
        <title>101 Dothideomycetes genomes: a test case for predicting lifestyles and emergence of pathogens.</title>
        <authorList>
            <person name="Haridas S."/>
            <person name="Albert R."/>
            <person name="Binder M."/>
            <person name="Bloem J."/>
            <person name="Labutti K."/>
            <person name="Salamov A."/>
            <person name="Andreopoulos B."/>
            <person name="Baker S."/>
            <person name="Barry K."/>
            <person name="Bills G."/>
            <person name="Bluhm B."/>
            <person name="Cannon C."/>
            <person name="Castanera R."/>
            <person name="Culley D."/>
            <person name="Daum C."/>
            <person name="Ezra D."/>
            <person name="Gonzalez J."/>
            <person name="Henrissat B."/>
            <person name="Kuo A."/>
            <person name="Liang C."/>
            <person name="Lipzen A."/>
            <person name="Lutzoni F."/>
            <person name="Magnuson J."/>
            <person name="Mondo S."/>
            <person name="Nolan M."/>
            <person name="Ohm R."/>
            <person name="Pangilinan J."/>
            <person name="Park H.-J."/>
            <person name="Ramirez L."/>
            <person name="Alfaro M."/>
            <person name="Sun H."/>
            <person name="Tritt A."/>
            <person name="Yoshinaga Y."/>
            <person name="Zwiers L.-H."/>
            <person name="Turgeon B."/>
            <person name="Goodwin S."/>
            <person name="Spatafora J."/>
            <person name="Crous P."/>
            <person name="Grigoriev I."/>
        </authorList>
    </citation>
    <scope>NUCLEOTIDE SEQUENCE</scope>
    <source>
        <strain evidence="1">CBS 627.86</strain>
    </source>
</reference>
<protein>
    <submittedName>
        <fullName evidence="1">Uncharacterized protein</fullName>
    </submittedName>
</protein>
<name>A0A6A5Z328_9PLEO</name>
<keyword evidence="2" id="KW-1185">Reference proteome</keyword>
<organism evidence="1 2">
    <name type="scientific">Lophiotrema nucula</name>
    <dbReference type="NCBI Taxonomy" id="690887"/>
    <lineage>
        <taxon>Eukaryota</taxon>
        <taxon>Fungi</taxon>
        <taxon>Dikarya</taxon>
        <taxon>Ascomycota</taxon>
        <taxon>Pezizomycotina</taxon>
        <taxon>Dothideomycetes</taxon>
        <taxon>Pleosporomycetidae</taxon>
        <taxon>Pleosporales</taxon>
        <taxon>Lophiotremataceae</taxon>
        <taxon>Lophiotrema</taxon>
    </lineage>
</organism>
<dbReference type="EMBL" id="ML977328">
    <property type="protein sequence ID" value="KAF2113277.1"/>
    <property type="molecule type" value="Genomic_DNA"/>
</dbReference>
<gene>
    <name evidence="1" type="ORF">BDV96DRAFT_578647</name>
</gene>
<sequence length="336" mass="38588">MHGSNDLTLDGIERKHSNHLQDPAQALSLPSHLQDHTSWACRLQSSWGPHWKCEELVQGILNDSHTEWEAFRALFGVCKKMQLDLVGMSVVDIVDLETLRYFLDKSVPPVTEQSTESHCLDAILEQPSEVHITLRLPLLTLKQLEEVAKYSPAVPSPTHLAVWPHLGSAITKLQNLKRLRIWLDHTEKSSWSLINERALLSLFLPPSRITGLDISVSLPRLNPRYESSEKHFTDDTLPPPFTVQRRQRQLYFAERSVEGQIHVSRSPDFPSAVLSEVAEFWELPKELVMQREREAWRRGIDLEAEMAAVFSNPEPEYINDDVMWAVLDRGKREDEE</sequence>
<dbReference type="OrthoDB" id="4757095at2759"/>